<evidence type="ECO:0000256" key="5">
    <source>
        <dbReference type="ARBA" id="ARBA00022692"/>
    </source>
</evidence>
<reference evidence="12" key="1">
    <citation type="journal article" date="2015" name="Nature">
        <title>Complex archaea that bridge the gap between prokaryotes and eukaryotes.</title>
        <authorList>
            <person name="Spang A."/>
            <person name="Saw J.H."/>
            <person name="Jorgensen S.L."/>
            <person name="Zaremba-Niedzwiedzka K."/>
            <person name="Martijn J."/>
            <person name="Lind A.E."/>
            <person name="van Eijk R."/>
            <person name="Schleper C."/>
            <person name="Guy L."/>
            <person name="Ettema T.J."/>
        </authorList>
    </citation>
    <scope>NUCLEOTIDE SEQUENCE</scope>
</reference>
<dbReference type="GO" id="GO:0006886">
    <property type="term" value="P:intracellular protein transport"/>
    <property type="evidence" value="ECO:0007669"/>
    <property type="project" value="InterPro"/>
</dbReference>
<comment type="caution">
    <text evidence="12">The sequence shown here is derived from an EMBL/GenBank/DDBJ whole genome shotgun (WGS) entry which is preliminary data.</text>
</comment>
<dbReference type="EMBL" id="LAZR01000544">
    <property type="protein sequence ID" value="KKN64776.1"/>
    <property type="molecule type" value="Genomic_DNA"/>
</dbReference>
<feature type="transmembrane region" description="Helical" evidence="10">
    <location>
        <begin position="155"/>
        <end position="176"/>
    </location>
</feature>
<sequence>MTNIKTINFLGLRKVFFGVAIVLMLASIGSLVVKQLNLGLDFTGGALVELNYSQAADLEQIRDVLRENGWDDAVVQNFGASTDVLIRLPSDNPDLGSEIAELVKRQDGNEVLVKRVEFIGPQVGEELRDKGGLGMLLALGGILLYVSLRFQMKFAVSAIAALFHDVIFTLGIFSLFGLSFDLTVLAALLAVIGYSLNDTIVVFDRVRENMRLMRQTELTDIINLSTTQTLGRTLATSFSTVLVLLALFWFGGENIHGFATALLIGVGVGTYSSIYIASGLLVTMRLTRDDLIPPQIEEAVDDRP</sequence>
<dbReference type="InterPro" id="IPR005665">
    <property type="entry name" value="SecF_bac"/>
</dbReference>
<feature type="transmembrane region" description="Helical" evidence="10">
    <location>
        <begin position="258"/>
        <end position="282"/>
    </location>
</feature>
<feature type="transmembrane region" description="Helical" evidence="10">
    <location>
        <begin position="12"/>
        <end position="33"/>
    </location>
</feature>
<evidence type="ECO:0000256" key="2">
    <source>
        <dbReference type="ARBA" id="ARBA00015792"/>
    </source>
</evidence>
<feature type="transmembrane region" description="Helical" evidence="10">
    <location>
        <begin position="182"/>
        <end position="203"/>
    </location>
</feature>
<evidence type="ECO:0000313" key="12">
    <source>
        <dbReference type="EMBL" id="KKN64776.1"/>
    </source>
</evidence>
<feature type="transmembrane region" description="Helical" evidence="10">
    <location>
        <begin position="234"/>
        <end position="252"/>
    </location>
</feature>
<feature type="domain" description="Protein export membrane protein SecD/SecF C-terminal" evidence="11">
    <location>
        <begin position="103"/>
        <end position="285"/>
    </location>
</feature>
<evidence type="ECO:0000256" key="8">
    <source>
        <dbReference type="ARBA" id="ARBA00023010"/>
    </source>
</evidence>
<dbReference type="InterPro" id="IPR055344">
    <property type="entry name" value="SecD_SecF_C_bact"/>
</dbReference>
<keyword evidence="5 10" id="KW-0812">Transmembrane</keyword>
<dbReference type="SUPFAM" id="SSF82866">
    <property type="entry name" value="Multidrug efflux transporter AcrB transmembrane domain"/>
    <property type="match status" value="1"/>
</dbReference>
<feature type="transmembrane region" description="Helical" evidence="10">
    <location>
        <begin position="131"/>
        <end position="148"/>
    </location>
</feature>
<dbReference type="InterPro" id="IPR022646">
    <property type="entry name" value="SecD/SecF_CS"/>
</dbReference>
<dbReference type="Gene3D" id="1.20.1640.10">
    <property type="entry name" value="Multidrug efflux transporter AcrB transmembrane domain"/>
    <property type="match status" value="1"/>
</dbReference>
<evidence type="ECO:0000256" key="10">
    <source>
        <dbReference type="SAM" id="Phobius"/>
    </source>
</evidence>
<keyword evidence="6" id="KW-0653">Protein transport</keyword>
<dbReference type="NCBIfam" id="TIGR00916">
    <property type="entry name" value="2A0604s01"/>
    <property type="match status" value="1"/>
</dbReference>
<name>A0A0F9UUE8_9ZZZZ</name>
<organism evidence="12">
    <name type="scientific">marine sediment metagenome</name>
    <dbReference type="NCBI Taxonomy" id="412755"/>
    <lineage>
        <taxon>unclassified sequences</taxon>
        <taxon>metagenomes</taxon>
        <taxon>ecological metagenomes</taxon>
    </lineage>
</organism>
<dbReference type="InterPro" id="IPR022813">
    <property type="entry name" value="SecD/SecF_arch_bac"/>
</dbReference>
<evidence type="ECO:0000256" key="3">
    <source>
        <dbReference type="ARBA" id="ARBA00022448"/>
    </source>
</evidence>
<evidence type="ECO:0000256" key="1">
    <source>
        <dbReference type="ARBA" id="ARBA00004651"/>
    </source>
</evidence>
<gene>
    <name evidence="12" type="ORF">LCGC14_0488270</name>
</gene>
<evidence type="ECO:0000256" key="7">
    <source>
        <dbReference type="ARBA" id="ARBA00022989"/>
    </source>
</evidence>
<dbReference type="PANTHER" id="PTHR30081:SF8">
    <property type="entry name" value="PROTEIN TRANSLOCASE SUBUNIT SECF"/>
    <property type="match status" value="1"/>
</dbReference>
<proteinExistence type="inferred from homology"/>
<protein>
    <recommendedName>
        <fullName evidence="2">Protein translocase subunit SecF</fullName>
    </recommendedName>
</protein>
<dbReference type="GO" id="GO:0005886">
    <property type="term" value="C:plasma membrane"/>
    <property type="evidence" value="ECO:0007669"/>
    <property type="project" value="UniProtKB-SubCell"/>
</dbReference>
<keyword evidence="9 10" id="KW-0472">Membrane</keyword>
<accession>A0A0F9UUE8</accession>
<evidence type="ECO:0000256" key="9">
    <source>
        <dbReference type="ARBA" id="ARBA00023136"/>
    </source>
</evidence>
<dbReference type="InterPro" id="IPR022645">
    <property type="entry name" value="SecD/SecF_bac"/>
</dbReference>
<keyword evidence="3" id="KW-0813">Transport</keyword>
<dbReference type="InterPro" id="IPR048634">
    <property type="entry name" value="SecD_SecF_C"/>
</dbReference>
<dbReference type="GO" id="GO:0015450">
    <property type="term" value="F:protein-transporting ATPase activity"/>
    <property type="evidence" value="ECO:0007669"/>
    <property type="project" value="InterPro"/>
</dbReference>
<dbReference type="PANTHER" id="PTHR30081">
    <property type="entry name" value="PROTEIN-EXPORT MEMBRANE PROTEIN SEC"/>
    <property type="match status" value="1"/>
</dbReference>
<comment type="subcellular location">
    <subcellularLocation>
        <location evidence="1">Cell membrane</location>
        <topology evidence="1">Multi-pass membrane protein</topology>
    </subcellularLocation>
</comment>
<keyword evidence="8" id="KW-0811">Translocation</keyword>
<evidence type="ECO:0000256" key="6">
    <source>
        <dbReference type="ARBA" id="ARBA00022927"/>
    </source>
</evidence>
<evidence type="ECO:0000256" key="4">
    <source>
        <dbReference type="ARBA" id="ARBA00022475"/>
    </source>
</evidence>
<dbReference type="Pfam" id="PF02355">
    <property type="entry name" value="SecD_SecF_C"/>
    <property type="match status" value="1"/>
</dbReference>
<keyword evidence="4" id="KW-1003">Cell membrane</keyword>
<dbReference type="PRINTS" id="PR01755">
    <property type="entry name" value="SECFTRNLCASE"/>
</dbReference>
<dbReference type="AlphaFoldDB" id="A0A0F9UUE8"/>
<keyword evidence="7 10" id="KW-1133">Transmembrane helix</keyword>
<dbReference type="HAMAP" id="MF_01464_B">
    <property type="entry name" value="SecF_B"/>
    <property type="match status" value="1"/>
</dbReference>
<dbReference type="NCBIfam" id="TIGR00966">
    <property type="entry name" value="transloc_SecF"/>
    <property type="match status" value="1"/>
</dbReference>
<dbReference type="Pfam" id="PF07549">
    <property type="entry name" value="Sec_GG"/>
    <property type="match status" value="1"/>
</dbReference>
<evidence type="ECO:0000259" key="11">
    <source>
        <dbReference type="Pfam" id="PF02355"/>
    </source>
</evidence>